<evidence type="ECO:0000313" key="1">
    <source>
        <dbReference type="EMBL" id="RXI98369.1"/>
    </source>
</evidence>
<organism evidence="1 2">
    <name type="scientific">Anaerobacillus alkaliphilus</name>
    <dbReference type="NCBI Taxonomy" id="1548597"/>
    <lineage>
        <taxon>Bacteria</taxon>
        <taxon>Bacillati</taxon>
        <taxon>Bacillota</taxon>
        <taxon>Bacilli</taxon>
        <taxon>Bacillales</taxon>
        <taxon>Bacillaceae</taxon>
        <taxon>Anaerobacillus</taxon>
    </lineage>
</organism>
<protein>
    <submittedName>
        <fullName evidence="1">YrzI family small protein</fullName>
    </submittedName>
</protein>
<dbReference type="Pfam" id="PF09501">
    <property type="entry name" value="Bac_small_YrzI"/>
    <property type="match status" value="1"/>
</dbReference>
<keyword evidence="2" id="KW-1185">Reference proteome</keyword>
<evidence type="ECO:0000313" key="2">
    <source>
        <dbReference type="Proteomes" id="UP000290649"/>
    </source>
</evidence>
<dbReference type="InterPro" id="IPR012655">
    <property type="entry name" value="YrzI"/>
</dbReference>
<comment type="caution">
    <text evidence="1">The sequence shown here is derived from an EMBL/GenBank/DDBJ whole genome shotgun (WGS) entry which is preliminary data.</text>
</comment>
<dbReference type="Proteomes" id="UP000290649">
    <property type="component" value="Unassembled WGS sequence"/>
</dbReference>
<proteinExistence type="predicted"/>
<dbReference type="EMBL" id="QOUX01000046">
    <property type="protein sequence ID" value="RXI98369.1"/>
    <property type="molecule type" value="Genomic_DNA"/>
</dbReference>
<reference evidence="1 2" key="1">
    <citation type="journal article" date="2019" name="Int. J. Syst. Evol. Microbiol.">
        <title>Anaerobacillus alkaliphilus sp. nov., a novel alkaliphilic and moderately halophilic bacterium.</title>
        <authorList>
            <person name="Borsodi A.K."/>
            <person name="Aszalos J.M."/>
            <person name="Bihari P."/>
            <person name="Nagy I."/>
            <person name="Schumann P."/>
            <person name="Sproer C."/>
            <person name="Kovacs A.L."/>
            <person name="Boka K."/>
            <person name="Dobosy P."/>
            <person name="Ovari M."/>
            <person name="Szili-Kovacs T."/>
            <person name="Toth E."/>
        </authorList>
    </citation>
    <scope>NUCLEOTIDE SEQUENCE [LARGE SCALE GENOMIC DNA]</scope>
    <source>
        <strain evidence="1 2">B16-10</strain>
    </source>
</reference>
<name>A0A4Q0VQA7_9BACI</name>
<dbReference type="AlphaFoldDB" id="A0A4Q0VQA7"/>
<accession>A0A4Q0VQA7</accession>
<gene>
    <name evidence="1" type="ORF">DS745_18770</name>
</gene>
<sequence>MEFEGGEVMLVNLFFFTITISKRKYSSDEIEKAYEMNKIESHIERSKSKQFEQMKFL</sequence>
<dbReference type="OrthoDB" id="2974285at2"/>